<dbReference type="EMBL" id="BAAAYK010000038">
    <property type="protein sequence ID" value="GAA3358780.1"/>
    <property type="molecule type" value="Genomic_DNA"/>
</dbReference>
<sequence>MSKADRAPYVLEPDEARTIAEHVLAVSRAYPSFDDPGLMLDLPYLAGQLPYGVQRHLREFAMGDRAGYCVVRGHLVDQERIGPTPEHWRARHRPGPEFPEEILLLLYSALLGEPFGWATQQDGVLVHDIFPVRAHENDQLGLGSRELLTWHTEDAFHPYRGDFLLLAALRNPDHVPTTVGELDVSALSPHDVDVLFQERFHIAPDESHLPKNNSTGTRGGRFDGIQRMLDEQRPVAVLFGDREAPCLRLDPYFMAEPTDAEAARAFRAIVEHVDARMRPVVADVGDLLVLNNHRAVHGRLPFRARYDGTDRWLKRVCVTADLAKSRDMRAGAESRLLG</sequence>
<feature type="domain" description="TauD/TfdA-like" evidence="5">
    <location>
        <begin position="251"/>
        <end position="316"/>
    </location>
</feature>
<evidence type="ECO:0000256" key="3">
    <source>
        <dbReference type="ARBA" id="ARBA00023002"/>
    </source>
</evidence>
<evidence type="ECO:0000256" key="4">
    <source>
        <dbReference type="ARBA" id="ARBA00023004"/>
    </source>
</evidence>
<comment type="caution">
    <text evidence="6">The sequence shown here is derived from an EMBL/GenBank/DDBJ whole genome shotgun (WGS) entry which is preliminary data.</text>
</comment>
<evidence type="ECO:0000256" key="2">
    <source>
        <dbReference type="ARBA" id="ARBA00022723"/>
    </source>
</evidence>
<organism evidence="6 7">
    <name type="scientific">Saccharopolyspora gregorii</name>
    <dbReference type="NCBI Taxonomy" id="33914"/>
    <lineage>
        <taxon>Bacteria</taxon>
        <taxon>Bacillati</taxon>
        <taxon>Actinomycetota</taxon>
        <taxon>Actinomycetes</taxon>
        <taxon>Pseudonocardiales</taxon>
        <taxon>Pseudonocardiaceae</taxon>
        <taxon>Saccharopolyspora</taxon>
    </lineage>
</organism>
<dbReference type="Proteomes" id="UP001500483">
    <property type="component" value="Unassembled WGS sequence"/>
</dbReference>
<name>A0ABP6RTE9_9PSEU</name>
<keyword evidence="2" id="KW-0479">Metal-binding</keyword>
<dbReference type="Gene3D" id="3.60.130.10">
    <property type="entry name" value="Clavaminate synthase-like"/>
    <property type="match status" value="1"/>
</dbReference>
<accession>A0ABP6RTE9</accession>
<reference evidence="7" key="1">
    <citation type="journal article" date="2019" name="Int. J. Syst. Evol. Microbiol.">
        <title>The Global Catalogue of Microorganisms (GCM) 10K type strain sequencing project: providing services to taxonomists for standard genome sequencing and annotation.</title>
        <authorList>
            <consortium name="The Broad Institute Genomics Platform"/>
            <consortium name="The Broad Institute Genome Sequencing Center for Infectious Disease"/>
            <person name="Wu L."/>
            <person name="Ma J."/>
        </authorList>
    </citation>
    <scope>NUCLEOTIDE SEQUENCE [LARGE SCALE GENOMIC DNA]</scope>
    <source>
        <strain evidence="7">JCM 9687</strain>
    </source>
</reference>
<comment type="similarity">
    <text evidence="1">Belongs to the clavaminate synthase family.</text>
</comment>
<dbReference type="InterPro" id="IPR023966">
    <property type="entry name" value="Arginine_beta-hydroxylase"/>
</dbReference>
<proteinExistence type="inferred from homology"/>
<evidence type="ECO:0000256" key="1">
    <source>
        <dbReference type="ARBA" id="ARBA00008425"/>
    </source>
</evidence>
<keyword evidence="3" id="KW-0560">Oxidoreductase</keyword>
<protein>
    <submittedName>
        <fullName evidence="6">Clavaminate synthase family protein</fullName>
    </submittedName>
</protein>
<dbReference type="InterPro" id="IPR042098">
    <property type="entry name" value="TauD-like_sf"/>
</dbReference>
<dbReference type="NCBIfam" id="NF041363">
    <property type="entry name" value="GntD_guanitoxin"/>
    <property type="match status" value="1"/>
</dbReference>
<dbReference type="NCBIfam" id="TIGR03946">
    <property type="entry name" value="viomycin_VioC"/>
    <property type="match status" value="1"/>
</dbReference>
<dbReference type="SUPFAM" id="SSF51197">
    <property type="entry name" value="Clavaminate synthase-like"/>
    <property type="match status" value="1"/>
</dbReference>
<dbReference type="InterPro" id="IPR053447">
    <property type="entry name" value="Alpha-KG_dependent_hydroxylase"/>
</dbReference>
<evidence type="ECO:0000313" key="7">
    <source>
        <dbReference type="Proteomes" id="UP001500483"/>
    </source>
</evidence>
<keyword evidence="4" id="KW-0408">Iron</keyword>
<dbReference type="RefSeq" id="WP_258341051.1">
    <property type="nucleotide sequence ID" value="NZ_BAAAYK010000038.1"/>
</dbReference>
<keyword evidence="7" id="KW-1185">Reference proteome</keyword>
<dbReference type="InterPro" id="IPR014503">
    <property type="entry name" value="Clavaminate_syn-like"/>
</dbReference>
<evidence type="ECO:0000313" key="6">
    <source>
        <dbReference type="EMBL" id="GAA3358780.1"/>
    </source>
</evidence>
<dbReference type="Pfam" id="PF02668">
    <property type="entry name" value="TauD"/>
    <property type="match status" value="1"/>
</dbReference>
<dbReference type="PIRSF" id="PIRSF019543">
    <property type="entry name" value="Clavaminate_syn"/>
    <property type="match status" value="1"/>
</dbReference>
<gene>
    <name evidence="6" type="ORF">GCM10020366_32160</name>
</gene>
<evidence type="ECO:0000259" key="5">
    <source>
        <dbReference type="Pfam" id="PF02668"/>
    </source>
</evidence>
<dbReference type="InterPro" id="IPR003819">
    <property type="entry name" value="TauD/TfdA-like"/>
</dbReference>